<dbReference type="OrthoDB" id="3799035at2759"/>
<accession>A0A0G2IAI0</accession>
<protein>
    <submittedName>
        <fullName evidence="1">Uncharacterized protein</fullName>
    </submittedName>
</protein>
<gene>
    <name evidence="1" type="ORF">EMCG_06635</name>
</gene>
<reference evidence="2" key="1">
    <citation type="journal article" date="2015" name="PLoS Genet.">
        <title>The dynamic genome and transcriptome of the human fungal pathogen Blastomyces and close relative Emmonsia.</title>
        <authorList>
            <person name="Munoz J.F."/>
            <person name="Gauthier G.M."/>
            <person name="Desjardins C.A."/>
            <person name="Gallo J.E."/>
            <person name="Holder J."/>
            <person name="Sullivan T.D."/>
            <person name="Marty A.J."/>
            <person name="Carmen J.C."/>
            <person name="Chen Z."/>
            <person name="Ding L."/>
            <person name="Gujja S."/>
            <person name="Magrini V."/>
            <person name="Misas E."/>
            <person name="Mitreva M."/>
            <person name="Priest M."/>
            <person name="Saif S."/>
            <person name="Whiston E.A."/>
            <person name="Young S."/>
            <person name="Zeng Q."/>
            <person name="Goldman W.E."/>
            <person name="Mardis E.R."/>
            <person name="Taylor J.W."/>
            <person name="McEwen J.G."/>
            <person name="Clay O.K."/>
            <person name="Klein B.S."/>
            <person name="Cuomo C.A."/>
        </authorList>
    </citation>
    <scope>NUCLEOTIDE SEQUENCE [LARGE SCALE GENOMIC DNA]</scope>
    <source>
        <strain evidence="2">UAMH 3008</strain>
    </source>
</reference>
<name>A0A0G2IAI0_9EURO</name>
<evidence type="ECO:0000313" key="2">
    <source>
        <dbReference type="Proteomes" id="UP000034164"/>
    </source>
</evidence>
<dbReference type="AlphaFoldDB" id="A0A0G2IAI0"/>
<dbReference type="VEuPathDB" id="FungiDB:EMCG_06635"/>
<sequence>QTGVSKSSTEAEYIASAEAAYELAHLRELLADAGFLPTRQNELDSEDRPIPPPSVMKLVLNFLIL</sequence>
<dbReference type="Proteomes" id="UP000034164">
    <property type="component" value="Unassembled WGS sequence"/>
</dbReference>
<feature type="non-terminal residue" evidence="1">
    <location>
        <position position="1"/>
    </location>
</feature>
<comment type="caution">
    <text evidence="1">The sequence shown here is derived from an EMBL/GenBank/DDBJ whole genome shotgun (WGS) entry which is preliminary data.</text>
</comment>
<evidence type="ECO:0000313" key="1">
    <source>
        <dbReference type="EMBL" id="KKZ67687.1"/>
    </source>
</evidence>
<organism evidence="1 2">
    <name type="scientific">[Emmonsia] crescens</name>
    <dbReference type="NCBI Taxonomy" id="73230"/>
    <lineage>
        <taxon>Eukaryota</taxon>
        <taxon>Fungi</taxon>
        <taxon>Dikarya</taxon>
        <taxon>Ascomycota</taxon>
        <taxon>Pezizomycotina</taxon>
        <taxon>Eurotiomycetes</taxon>
        <taxon>Eurotiomycetidae</taxon>
        <taxon>Onygenales</taxon>
        <taxon>Ajellomycetaceae</taxon>
        <taxon>Emergomyces</taxon>
    </lineage>
</organism>
<dbReference type="EMBL" id="LCZI01000215">
    <property type="protein sequence ID" value="KKZ67687.1"/>
    <property type="molecule type" value="Genomic_DNA"/>
</dbReference>
<proteinExistence type="predicted"/>